<reference evidence="13" key="1">
    <citation type="submission" date="2009-09" db="EMBL/GenBank/DDBJ databases">
        <authorList>
            <person name="Weinstock G."/>
            <person name="Sodergren E."/>
            <person name="Clifton S."/>
            <person name="Fulton L."/>
            <person name="Fulton B."/>
            <person name="Courtney L."/>
            <person name="Fronick C."/>
            <person name="Harrison M."/>
            <person name="Strong C."/>
            <person name="Farmer C."/>
            <person name="Delahaunty K."/>
            <person name="Markovic C."/>
            <person name="Hall O."/>
            <person name="Minx P."/>
            <person name="Tomlinson C."/>
            <person name="Mitreva M."/>
            <person name="Nelson J."/>
            <person name="Hou S."/>
            <person name="Wollam A."/>
            <person name="Pepin K.H."/>
            <person name="Johnson M."/>
            <person name="Bhonagiri V."/>
            <person name="Nash W.E."/>
            <person name="Warren W."/>
            <person name="Chinwalla A."/>
            <person name="Mardis E.R."/>
            <person name="Wilson R.K."/>
        </authorList>
    </citation>
    <scope>NUCLEOTIDE SEQUENCE [LARGE SCALE GENOMIC DNA]</scope>
    <source>
        <strain evidence="13">DSM 15470</strain>
    </source>
</reference>
<keyword evidence="5 9" id="KW-0547">Nucleotide-binding</keyword>
<comment type="similarity">
    <text evidence="2 9">Belongs to the TRAFAC class OBG-HflX-like GTPase superfamily. OBG GTPase family.</text>
</comment>
<dbReference type="InterPro" id="IPR036346">
    <property type="entry name" value="GTP-bd_prot_GTP1/OBG_C_sf"/>
</dbReference>
<dbReference type="Gene3D" id="2.70.210.12">
    <property type="entry name" value="GTP1/OBG domain"/>
    <property type="match status" value="1"/>
</dbReference>
<feature type="binding site" evidence="9">
    <location>
        <begin position="303"/>
        <end position="306"/>
    </location>
    <ligand>
        <name>GTP</name>
        <dbReference type="ChEBI" id="CHEBI:37565"/>
    </ligand>
</feature>
<dbReference type="InterPro" id="IPR006074">
    <property type="entry name" value="GTP1-OBG_CS"/>
</dbReference>
<evidence type="ECO:0000256" key="6">
    <source>
        <dbReference type="ARBA" id="ARBA00022801"/>
    </source>
</evidence>
<dbReference type="PROSITE" id="PS51881">
    <property type="entry name" value="OCT"/>
    <property type="match status" value="1"/>
</dbReference>
<evidence type="ECO:0000313" key="13">
    <source>
        <dbReference type="EMBL" id="EEW96241.1"/>
    </source>
</evidence>
<evidence type="ECO:0000256" key="2">
    <source>
        <dbReference type="ARBA" id="ARBA00007699"/>
    </source>
</evidence>
<proteinExistence type="inferred from homology"/>
<feature type="domain" description="Obg" evidence="12">
    <location>
        <begin position="21"/>
        <end position="179"/>
    </location>
</feature>
<dbReference type="Gene3D" id="3.30.300.350">
    <property type="entry name" value="GTP-binding protein OBG, C-terminal domain"/>
    <property type="match status" value="1"/>
</dbReference>
<dbReference type="STRING" id="592028.GCWU000321_00180"/>
<dbReference type="SUPFAM" id="SSF52540">
    <property type="entry name" value="P-loop containing nucleoside triphosphate hydrolases"/>
    <property type="match status" value="1"/>
</dbReference>
<dbReference type="PANTHER" id="PTHR11702">
    <property type="entry name" value="DEVELOPMENTALLY REGULATED GTP-BINDING PROTEIN-RELATED"/>
    <property type="match status" value="1"/>
</dbReference>
<dbReference type="Pfam" id="PF01018">
    <property type="entry name" value="GTP1_OBG"/>
    <property type="match status" value="1"/>
</dbReference>
<dbReference type="InterPro" id="IPR006169">
    <property type="entry name" value="GTP1_OBG_dom"/>
</dbReference>
<protein>
    <recommendedName>
        <fullName evidence="9">GTPase Obg</fullName>
        <ecNumber evidence="9">3.6.5.-</ecNumber>
    </recommendedName>
    <alternativeName>
        <fullName evidence="9">GTP-binding protein Obg</fullName>
    </alternativeName>
</protein>
<dbReference type="GO" id="GO:0000287">
    <property type="term" value="F:magnesium ion binding"/>
    <property type="evidence" value="ECO:0007669"/>
    <property type="project" value="InterPro"/>
</dbReference>
<comment type="cofactor">
    <cofactor evidence="1 9">
        <name>Mg(2+)</name>
        <dbReference type="ChEBI" id="CHEBI:18420"/>
    </cofactor>
</comment>
<dbReference type="InterPro" id="IPR031167">
    <property type="entry name" value="G_OBG"/>
</dbReference>
<dbReference type="AlphaFoldDB" id="C9LL04"/>
<dbReference type="GO" id="GO:0005525">
    <property type="term" value="F:GTP binding"/>
    <property type="evidence" value="ECO:0007669"/>
    <property type="project" value="UniProtKB-UniRule"/>
</dbReference>
<dbReference type="PROSITE" id="PS51883">
    <property type="entry name" value="OBG"/>
    <property type="match status" value="1"/>
</dbReference>
<dbReference type="InterPro" id="IPR006073">
    <property type="entry name" value="GTP-bd"/>
</dbReference>
<dbReference type="InterPro" id="IPR027417">
    <property type="entry name" value="P-loop_NTPase"/>
</dbReference>
<feature type="binding site" evidence="9">
    <location>
        <begin position="233"/>
        <end position="236"/>
    </location>
    <ligand>
        <name>GTP</name>
        <dbReference type="ChEBI" id="CHEBI:37565"/>
    </ligand>
</feature>
<evidence type="ECO:0000256" key="9">
    <source>
        <dbReference type="HAMAP-Rule" id="MF_01454"/>
    </source>
</evidence>
<dbReference type="FunFam" id="2.70.210.12:FF:000001">
    <property type="entry name" value="GTPase Obg"/>
    <property type="match status" value="1"/>
</dbReference>
<dbReference type="GO" id="GO:0005737">
    <property type="term" value="C:cytoplasm"/>
    <property type="evidence" value="ECO:0007669"/>
    <property type="project" value="UniProtKB-SubCell"/>
</dbReference>
<name>C9LL04_9FIRM</name>
<dbReference type="Pfam" id="PF01926">
    <property type="entry name" value="MMR_HSR1"/>
    <property type="match status" value="1"/>
</dbReference>
<dbReference type="NCBIfam" id="NF008955">
    <property type="entry name" value="PRK12297.1"/>
    <property type="match status" value="1"/>
</dbReference>
<keyword evidence="3 9" id="KW-0963">Cytoplasm</keyword>
<feature type="domain" description="OBG-type G" evidence="10">
    <location>
        <begin position="180"/>
        <end position="351"/>
    </location>
</feature>
<dbReference type="InterPro" id="IPR015349">
    <property type="entry name" value="OCT_dom"/>
</dbReference>
<evidence type="ECO:0000256" key="1">
    <source>
        <dbReference type="ARBA" id="ARBA00001946"/>
    </source>
</evidence>
<feature type="binding site" evidence="9">
    <location>
        <position position="193"/>
    </location>
    <ligand>
        <name>Mg(2+)</name>
        <dbReference type="ChEBI" id="CHEBI:18420"/>
    </ligand>
</feature>
<comment type="subcellular location">
    <subcellularLocation>
        <location evidence="9">Cytoplasm</location>
    </subcellularLocation>
</comment>
<dbReference type="PROSITE" id="PS00905">
    <property type="entry name" value="GTP1_OBG"/>
    <property type="match status" value="1"/>
</dbReference>
<accession>C9LL04</accession>
<feature type="binding site" evidence="9">
    <location>
        <begin position="211"/>
        <end position="215"/>
    </location>
    <ligand>
        <name>GTP</name>
        <dbReference type="ChEBI" id="CHEBI:37565"/>
    </ligand>
</feature>
<feature type="domain" description="OCT" evidence="11">
    <location>
        <begin position="366"/>
        <end position="443"/>
    </location>
</feature>
<dbReference type="InterPro" id="IPR036726">
    <property type="entry name" value="GTP1_OBG_dom_sf"/>
</dbReference>
<evidence type="ECO:0000313" key="14">
    <source>
        <dbReference type="Proteomes" id="UP000004736"/>
    </source>
</evidence>
<dbReference type="SUPFAM" id="SSF82051">
    <property type="entry name" value="Obg GTP-binding protein N-terminal domain"/>
    <property type="match status" value="1"/>
</dbReference>
<dbReference type="GO" id="GO:0042254">
    <property type="term" value="P:ribosome biogenesis"/>
    <property type="evidence" value="ECO:0007669"/>
    <property type="project" value="UniProtKB-UniRule"/>
</dbReference>
<keyword evidence="6 9" id="KW-0378">Hydrolase</keyword>
<evidence type="ECO:0000259" key="12">
    <source>
        <dbReference type="PROSITE" id="PS51883"/>
    </source>
</evidence>
<evidence type="ECO:0000256" key="8">
    <source>
        <dbReference type="ARBA" id="ARBA00023134"/>
    </source>
</evidence>
<dbReference type="GO" id="GO:0003924">
    <property type="term" value="F:GTPase activity"/>
    <property type="evidence" value="ECO:0007669"/>
    <property type="project" value="UniProtKB-UniRule"/>
</dbReference>
<feature type="binding site" evidence="9">
    <location>
        <begin position="332"/>
        <end position="334"/>
    </location>
    <ligand>
        <name>GTP</name>
        <dbReference type="ChEBI" id="CHEBI:37565"/>
    </ligand>
</feature>
<keyword evidence="7 9" id="KW-0460">Magnesium</keyword>
<sequence length="459" mass="50218">MTDKVSFGYNKNNQLYNNEVLMFIDKAKIIVISGAGGDGMVSFRREKYVPRGGPSGGDGGKGGSVFIRATPELNTLMNFRRKRKFAAAKGENGGAKEMFGKSGDDIFIDVPLGTMVYDQSTNELLADITHDKQEVLIAKGGNGGRGNSHFATSAVRAPAYAEKGEPGEEKEIRLELKVLADVGLLGFPSVGKSSLIRKVSGARPEVAAYHFTTLTPSLGVVNLDEIRSFVMADIPGLIEGASEGTGLGYEFLRHVERSKVLIHVLDAAGSEGRDPYKDFHIINNELEIYSPALAAKKQIVAANKIDLIAESNILQELRRKIEAEGYQFFPICTLTGEGINPLLEAAWKILQETPAVEFAPTETTIIYESPKNEFIIEQDQGVFSIKGKRVEKLIAMTDFDNPVSLRRFERAWKFMGLDKLLKKEGIQEGDTVNLYGVEFSFSDKKGCSDIPGESEGKSC</sequence>
<dbReference type="InterPro" id="IPR045086">
    <property type="entry name" value="OBG_GTPase"/>
</dbReference>
<dbReference type="PRINTS" id="PR00326">
    <property type="entry name" value="GTP1OBG"/>
</dbReference>
<dbReference type="CDD" id="cd01898">
    <property type="entry name" value="Obg"/>
    <property type="match status" value="1"/>
</dbReference>
<feature type="binding site" evidence="9">
    <location>
        <begin position="186"/>
        <end position="193"/>
    </location>
    <ligand>
        <name>GTP</name>
        <dbReference type="ChEBI" id="CHEBI:37565"/>
    </ligand>
</feature>
<dbReference type="SUPFAM" id="SSF102741">
    <property type="entry name" value="Obg GTP-binding protein C-terminal domain"/>
    <property type="match status" value="1"/>
</dbReference>
<evidence type="ECO:0000256" key="4">
    <source>
        <dbReference type="ARBA" id="ARBA00022723"/>
    </source>
</evidence>
<evidence type="ECO:0000256" key="3">
    <source>
        <dbReference type="ARBA" id="ARBA00022490"/>
    </source>
</evidence>
<dbReference type="HOGENOM" id="CLU_011747_2_1_9"/>
<dbReference type="Proteomes" id="UP000004736">
    <property type="component" value="Unassembled WGS sequence"/>
</dbReference>
<gene>
    <name evidence="9" type="primary">obg</name>
    <name evidence="13" type="synonym">cgtA</name>
    <name evidence="13" type="ORF">GCWU000321_00180</name>
</gene>
<dbReference type="EC" id="3.6.5.-" evidence="9"/>
<dbReference type="Gene3D" id="3.40.50.300">
    <property type="entry name" value="P-loop containing nucleotide triphosphate hydrolases"/>
    <property type="match status" value="1"/>
</dbReference>
<keyword evidence="8 9" id="KW-0342">GTP-binding</keyword>
<dbReference type="InterPro" id="IPR014100">
    <property type="entry name" value="GTP-bd_Obg/CgtA"/>
</dbReference>
<keyword evidence="14" id="KW-1185">Reference proteome</keyword>
<dbReference type="NCBIfam" id="NF008954">
    <property type="entry name" value="PRK12296.1"/>
    <property type="match status" value="1"/>
</dbReference>
<dbReference type="PANTHER" id="PTHR11702:SF31">
    <property type="entry name" value="MITOCHONDRIAL RIBOSOME-ASSOCIATED GTPASE 2"/>
    <property type="match status" value="1"/>
</dbReference>
<keyword evidence="4 9" id="KW-0479">Metal-binding</keyword>
<evidence type="ECO:0000259" key="11">
    <source>
        <dbReference type="PROSITE" id="PS51881"/>
    </source>
</evidence>
<dbReference type="EMBL" id="ACIM02000001">
    <property type="protein sequence ID" value="EEW96241.1"/>
    <property type="molecule type" value="Genomic_DNA"/>
</dbReference>
<dbReference type="Pfam" id="PF09269">
    <property type="entry name" value="DUF1967"/>
    <property type="match status" value="1"/>
</dbReference>
<dbReference type="eggNOG" id="COG0536">
    <property type="taxonomic scope" value="Bacteria"/>
</dbReference>
<dbReference type="NCBIfam" id="TIGR02729">
    <property type="entry name" value="Obg_CgtA"/>
    <property type="match status" value="1"/>
</dbReference>
<organism evidence="13 14">
    <name type="scientific">Dialister invisus DSM 15470</name>
    <dbReference type="NCBI Taxonomy" id="592028"/>
    <lineage>
        <taxon>Bacteria</taxon>
        <taxon>Bacillati</taxon>
        <taxon>Bacillota</taxon>
        <taxon>Negativicutes</taxon>
        <taxon>Veillonellales</taxon>
        <taxon>Veillonellaceae</taxon>
        <taxon>Dialister</taxon>
    </lineage>
</organism>
<evidence type="ECO:0000256" key="5">
    <source>
        <dbReference type="ARBA" id="ARBA00022741"/>
    </source>
</evidence>
<comment type="function">
    <text evidence="9">An essential GTPase which binds GTP, GDP and possibly (p)ppGpp with moderate affinity, with high nucleotide exchange rates and a fairly low GTP hydrolysis rate. Plays a role in control of the cell cycle, stress response, ribosome biogenesis and in those bacteria that undergo differentiation, in morphogenesis control.</text>
</comment>
<comment type="caution">
    <text evidence="13">The sequence shown here is derived from an EMBL/GenBank/DDBJ whole genome shotgun (WGS) entry which is preliminary data.</text>
</comment>
<evidence type="ECO:0000256" key="7">
    <source>
        <dbReference type="ARBA" id="ARBA00022842"/>
    </source>
</evidence>
<evidence type="ECO:0000259" key="10">
    <source>
        <dbReference type="PROSITE" id="PS51710"/>
    </source>
</evidence>
<dbReference type="NCBIfam" id="NF008956">
    <property type="entry name" value="PRK12299.1"/>
    <property type="match status" value="1"/>
</dbReference>
<comment type="subunit">
    <text evidence="9">Monomer.</text>
</comment>
<dbReference type="HAMAP" id="MF_01454">
    <property type="entry name" value="GTPase_Obg"/>
    <property type="match status" value="1"/>
</dbReference>
<dbReference type="NCBIfam" id="TIGR03595">
    <property type="entry name" value="Obg_CgtA_exten"/>
    <property type="match status" value="1"/>
</dbReference>
<dbReference type="PROSITE" id="PS51710">
    <property type="entry name" value="G_OBG"/>
    <property type="match status" value="1"/>
</dbReference>
<feature type="binding site" evidence="9">
    <location>
        <position position="213"/>
    </location>
    <ligand>
        <name>Mg(2+)</name>
        <dbReference type="ChEBI" id="CHEBI:18420"/>
    </ligand>
</feature>